<evidence type="ECO:0000256" key="1">
    <source>
        <dbReference type="ARBA" id="ARBA00004123"/>
    </source>
</evidence>
<name>A0A6A7C821_9PEZI</name>
<keyword evidence="2" id="KW-0547">Nucleotide-binding</keyword>
<dbReference type="SUPFAM" id="SSF52540">
    <property type="entry name" value="P-loop containing nucleoside triphosphate hydrolases"/>
    <property type="match status" value="1"/>
</dbReference>
<evidence type="ECO:0000256" key="2">
    <source>
        <dbReference type="ARBA" id="ARBA00022741"/>
    </source>
</evidence>
<feature type="domain" description="SNF2 N-terminal" evidence="6">
    <location>
        <begin position="52"/>
        <end position="280"/>
    </location>
</feature>
<evidence type="ECO:0000256" key="3">
    <source>
        <dbReference type="ARBA" id="ARBA00022840"/>
    </source>
</evidence>
<dbReference type="EMBL" id="MU005960">
    <property type="protein sequence ID" value="KAF2863634.1"/>
    <property type="molecule type" value="Genomic_DNA"/>
</dbReference>
<keyword evidence="4" id="KW-0539">Nucleus</keyword>
<dbReference type="InterPro" id="IPR000330">
    <property type="entry name" value="SNF2_N"/>
</dbReference>
<proteinExistence type="predicted"/>
<dbReference type="GO" id="GO:0140658">
    <property type="term" value="F:ATP-dependent chromatin remodeler activity"/>
    <property type="evidence" value="ECO:0007669"/>
    <property type="project" value="TreeGrafter"/>
</dbReference>
<reference evidence="7" key="1">
    <citation type="journal article" date="2020" name="Stud. Mycol.">
        <title>101 Dothideomycetes genomes: a test case for predicting lifestyles and emergence of pathogens.</title>
        <authorList>
            <person name="Haridas S."/>
            <person name="Albert R."/>
            <person name="Binder M."/>
            <person name="Bloem J."/>
            <person name="Labutti K."/>
            <person name="Salamov A."/>
            <person name="Andreopoulos B."/>
            <person name="Baker S."/>
            <person name="Barry K."/>
            <person name="Bills G."/>
            <person name="Bluhm B."/>
            <person name="Cannon C."/>
            <person name="Castanera R."/>
            <person name="Culley D."/>
            <person name="Daum C."/>
            <person name="Ezra D."/>
            <person name="Gonzalez J."/>
            <person name="Henrissat B."/>
            <person name="Kuo A."/>
            <person name="Liang C."/>
            <person name="Lipzen A."/>
            <person name="Lutzoni F."/>
            <person name="Magnuson J."/>
            <person name="Mondo S."/>
            <person name="Nolan M."/>
            <person name="Ohm R."/>
            <person name="Pangilinan J."/>
            <person name="Park H.-J."/>
            <person name="Ramirez L."/>
            <person name="Alfaro M."/>
            <person name="Sun H."/>
            <person name="Tritt A."/>
            <person name="Yoshinaga Y."/>
            <person name="Zwiers L.-H."/>
            <person name="Turgeon B."/>
            <person name="Goodwin S."/>
            <person name="Spatafora J."/>
            <person name="Crous P."/>
            <person name="Grigoriev I."/>
        </authorList>
    </citation>
    <scope>NUCLEOTIDE SEQUENCE</scope>
    <source>
        <strain evidence="7">CBS 480.64</strain>
    </source>
</reference>
<keyword evidence="3" id="KW-0067">ATP-binding</keyword>
<feature type="compositionally biased region" description="Polar residues" evidence="5">
    <location>
        <begin position="284"/>
        <end position="296"/>
    </location>
</feature>
<dbReference type="PANTHER" id="PTHR45623">
    <property type="entry name" value="CHROMODOMAIN-HELICASE-DNA-BINDING PROTEIN 3-RELATED-RELATED"/>
    <property type="match status" value="1"/>
</dbReference>
<evidence type="ECO:0000313" key="8">
    <source>
        <dbReference type="Proteomes" id="UP000799421"/>
    </source>
</evidence>
<evidence type="ECO:0000256" key="4">
    <source>
        <dbReference type="ARBA" id="ARBA00023242"/>
    </source>
</evidence>
<dbReference type="GO" id="GO:0016887">
    <property type="term" value="F:ATP hydrolysis activity"/>
    <property type="evidence" value="ECO:0007669"/>
    <property type="project" value="TreeGrafter"/>
</dbReference>
<dbReference type="GO" id="GO:0003677">
    <property type="term" value="F:DNA binding"/>
    <property type="evidence" value="ECO:0007669"/>
    <property type="project" value="TreeGrafter"/>
</dbReference>
<dbReference type="Pfam" id="PF00176">
    <property type="entry name" value="SNF2-rel_dom"/>
    <property type="match status" value="1"/>
</dbReference>
<dbReference type="GO" id="GO:0000785">
    <property type="term" value="C:chromatin"/>
    <property type="evidence" value="ECO:0007669"/>
    <property type="project" value="TreeGrafter"/>
</dbReference>
<dbReference type="GO" id="GO:0005634">
    <property type="term" value="C:nucleus"/>
    <property type="evidence" value="ECO:0007669"/>
    <property type="project" value="UniProtKB-SubCell"/>
</dbReference>
<gene>
    <name evidence="7" type="ORF">K470DRAFT_262010</name>
</gene>
<evidence type="ECO:0000256" key="5">
    <source>
        <dbReference type="SAM" id="MobiDB-lite"/>
    </source>
</evidence>
<organism evidence="7 8">
    <name type="scientific">Piedraia hortae CBS 480.64</name>
    <dbReference type="NCBI Taxonomy" id="1314780"/>
    <lineage>
        <taxon>Eukaryota</taxon>
        <taxon>Fungi</taxon>
        <taxon>Dikarya</taxon>
        <taxon>Ascomycota</taxon>
        <taxon>Pezizomycotina</taxon>
        <taxon>Dothideomycetes</taxon>
        <taxon>Dothideomycetidae</taxon>
        <taxon>Capnodiales</taxon>
        <taxon>Piedraiaceae</taxon>
        <taxon>Piedraia</taxon>
    </lineage>
</organism>
<protein>
    <recommendedName>
        <fullName evidence="6">SNF2 N-terminal domain-containing protein</fullName>
    </recommendedName>
</protein>
<evidence type="ECO:0000313" key="7">
    <source>
        <dbReference type="EMBL" id="KAF2863634.1"/>
    </source>
</evidence>
<dbReference type="GO" id="GO:0005524">
    <property type="term" value="F:ATP binding"/>
    <property type="evidence" value="ECO:0007669"/>
    <property type="project" value="InterPro"/>
</dbReference>
<dbReference type="GO" id="GO:0003682">
    <property type="term" value="F:chromatin binding"/>
    <property type="evidence" value="ECO:0007669"/>
    <property type="project" value="TreeGrafter"/>
</dbReference>
<dbReference type="InterPro" id="IPR027417">
    <property type="entry name" value="P-loop_NTPase"/>
</dbReference>
<comment type="subcellular location">
    <subcellularLocation>
        <location evidence="1">Nucleus</location>
    </subcellularLocation>
</comment>
<evidence type="ECO:0000259" key="6">
    <source>
        <dbReference type="Pfam" id="PF00176"/>
    </source>
</evidence>
<keyword evidence="8" id="KW-1185">Reference proteome</keyword>
<sequence>MSSFSSSNPPFGVNEAHALVTGQLPHSVCPPPTSDLVDGNRYAPAVMEVAHERAVEYMVNHWYSSNSVVLADEDDLNRPLEIAKFFARLIYLRGVQRPSLILVTELQLQVWMEALSNQLTEHDFLVYDGDQDTRQRIQNEMLISPVYPRRLLYNVILMTHESAVEDADFLTMFSWEILAIDEAYLVKSPESKIYRALVTLPVRCRIFITDTPSKFGPNGLAALLSFALPSESQAVIHGRGSYFSRLTPDDTAEQINDRVEELNKKLERIMIKRTVAEMERAPTPASSFGSVHGSSEQSERRHATP</sequence>
<dbReference type="GO" id="GO:0042393">
    <property type="term" value="F:histone binding"/>
    <property type="evidence" value="ECO:0007669"/>
    <property type="project" value="TreeGrafter"/>
</dbReference>
<dbReference type="Proteomes" id="UP000799421">
    <property type="component" value="Unassembled WGS sequence"/>
</dbReference>
<feature type="region of interest" description="Disordered" evidence="5">
    <location>
        <begin position="278"/>
        <end position="305"/>
    </location>
</feature>
<dbReference type="AlphaFoldDB" id="A0A6A7C821"/>
<dbReference type="InterPro" id="IPR038718">
    <property type="entry name" value="SNF2-like_sf"/>
</dbReference>
<accession>A0A6A7C821</accession>
<dbReference type="Gene3D" id="3.40.50.10810">
    <property type="entry name" value="Tandem AAA-ATPase domain"/>
    <property type="match status" value="1"/>
</dbReference>